<dbReference type="EMBL" id="VYYT01000079">
    <property type="protein sequence ID" value="KAK2771638.1"/>
    <property type="molecule type" value="Genomic_DNA"/>
</dbReference>
<evidence type="ECO:0000313" key="2">
    <source>
        <dbReference type="EMBL" id="KAK2771638.1"/>
    </source>
</evidence>
<comment type="caution">
    <text evidence="2">The sequence shown here is derived from an EMBL/GenBank/DDBJ whole genome shotgun (WGS) entry which is preliminary data.</text>
</comment>
<evidence type="ECO:0000256" key="1">
    <source>
        <dbReference type="SAM" id="MobiDB-lite"/>
    </source>
</evidence>
<dbReference type="Proteomes" id="UP001281614">
    <property type="component" value="Unassembled WGS sequence"/>
</dbReference>
<dbReference type="AlphaFoldDB" id="A0AAD9YKX3"/>
<organism evidence="2 3">
    <name type="scientific">Colletotrichum kahawae</name>
    <name type="common">Coffee berry disease fungus</name>
    <dbReference type="NCBI Taxonomy" id="34407"/>
    <lineage>
        <taxon>Eukaryota</taxon>
        <taxon>Fungi</taxon>
        <taxon>Dikarya</taxon>
        <taxon>Ascomycota</taxon>
        <taxon>Pezizomycotina</taxon>
        <taxon>Sordariomycetes</taxon>
        <taxon>Hypocreomycetidae</taxon>
        <taxon>Glomerellales</taxon>
        <taxon>Glomerellaceae</taxon>
        <taxon>Colletotrichum</taxon>
        <taxon>Colletotrichum gloeosporioides species complex</taxon>
    </lineage>
</organism>
<accession>A0AAD9YKX3</accession>
<protein>
    <submittedName>
        <fullName evidence="2">Uncharacterized protein</fullName>
    </submittedName>
</protein>
<gene>
    <name evidence="2" type="ORF">CKAH01_04213</name>
</gene>
<name>A0AAD9YKX3_COLKA</name>
<proteinExistence type="predicted"/>
<keyword evidence="3" id="KW-1185">Reference proteome</keyword>
<evidence type="ECO:0000313" key="3">
    <source>
        <dbReference type="Proteomes" id="UP001281614"/>
    </source>
</evidence>
<reference evidence="2" key="1">
    <citation type="submission" date="2023-02" db="EMBL/GenBank/DDBJ databases">
        <title>Colletotrichum kahawae CIFC_Que2 genome sequencing and assembly.</title>
        <authorList>
            <person name="Baroncelli R."/>
        </authorList>
    </citation>
    <scope>NUCLEOTIDE SEQUENCE</scope>
    <source>
        <strain evidence="2">CIFC_Que2</strain>
    </source>
</reference>
<feature type="region of interest" description="Disordered" evidence="1">
    <location>
        <begin position="69"/>
        <end position="89"/>
    </location>
</feature>
<sequence length="125" mass="13387">MSAFWLPFHGAHLQLNLLSRKLQVPETATSQPGALFFDTQSSSAISLPFAASPVTSRNLLRRLLARSAADTNKPAQPIGPPPSCLPAEEGIQGTTCCPKTAHAAPAEMFTLKLCQNDLQQHPESP</sequence>